<name>A0A0A9G1F4_ARUDO</name>
<dbReference type="AlphaFoldDB" id="A0A0A9G1F4"/>
<evidence type="ECO:0000313" key="2">
    <source>
        <dbReference type="EMBL" id="JAE16371.1"/>
    </source>
</evidence>
<protein>
    <submittedName>
        <fullName evidence="2">Uncharacterized protein</fullName>
    </submittedName>
</protein>
<feature type="region of interest" description="Disordered" evidence="1">
    <location>
        <begin position="58"/>
        <end position="98"/>
    </location>
</feature>
<feature type="compositionally biased region" description="Pro residues" evidence="1">
    <location>
        <begin position="78"/>
        <end position="98"/>
    </location>
</feature>
<dbReference type="Gene3D" id="3.40.50.1820">
    <property type="entry name" value="alpha/beta hydrolase"/>
    <property type="match status" value="1"/>
</dbReference>
<feature type="compositionally biased region" description="Low complexity" evidence="1">
    <location>
        <begin position="68"/>
        <end position="77"/>
    </location>
</feature>
<dbReference type="EMBL" id="GBRH01181525">
    <property type="protein sequence ID" value="JAE16371.1"/>
    <property type="molecule type" value="Transcribed_RNA"/>
</dbReference>
<proteinExistence type="predicted"/>
<organism evidence="2">
    <name type="scientific">Arundo donax</name>
    <name type="common">Giant reed</name>
    <name type="synonym">Donax arundinaceus</name>
    <dbReference type="NCBI Taxonomy" id="35708"/>
    <lineage>
        <taxon>Eukaryota</taxon>
        <taxon>Viridiplantae</taxon>
        <taxon>Streptophyta</taxon>
        <taxon>Embryophyta</taxon>
        <taxon>Tracheophyta</taxon>
        <taxon>Spermatophyta</taxon>
        <taxon>Magnoliopsida</taxon>
        <taxon>Liliopsida</taxon>
        <taxon>Poales</taxon>
        <taxon>Poaceae</taxon>
        <taxon>PACMAD clade</taxon>
        <taxon>Arundinoideae</taxon>
        <taxon>Arundineae</taxon>
        <taxon>Arundo</taxon>
    </lineage>
</organism>
<reference evidence="2" key="2">
    <citation type="journal article" date="2015" name="Data Brief">
        <title>Shoot transcriptome of the giant reed, Arundo donax.</title>
        <authorList>
            <person name="Barrero R.A."/>
            <person name="Guerrero F.D."/>
            <person name="Moolhuijzen P."/>
            <person name="Goolsby J.A."/>
            <person name="Tidwell J."/>
            <person name="Bellgard S.E."/>
            <person name="Bellgard M.I."/>
        </authorList>
    </citation>
    <scope>NUCLEOTIDE SEQUENCE</scope>
    <source>
        <tissue evidence="2">Shoot tissue taken approximately 20 cm above the soil surface</tissue>
    </source>
</reference>
<reference evidence="2" key="1">
    <citation type="submission" date="2014-09" db="EMBL/GenBank/DDBJ databases">
        <authorList>
            <person name="Magalhaes I.L.F."/>
            <person name="Oliveira U."/>
            <person name="Santos F.R."/>
            <person name="Vidigal T.H.D.A."/>
            <person name="Brescovit A.D."/>
            <person name="Santos A.J."/>
        </authorList>
    </citation>
    <scope>NUCLEOTIDE SEQUENCE</scope>
    <source>
        <tissue evidence="2">Shoot tissue taken approximately 20 cm above the soil surface</tissue>
    </source>
</reference>
<sequence>MAAIPPPPAAAAAVLEQLSSTKMFGGRNLRFRHQSTTLGCLMTFSIYLPRPQRPTFPCCTGSRASPARTRTLSSRPAPSTPPPPTTSPSSPPTPLHVG</sequence>
<dbReference type="InterPro" id="IPR029058">
    <property type="entry name" value="AB_hydrolase_fold"/>
</dbReference>
<accession>A0A0A9G1F4</accession>
<evidence type="ECO:0000256" key="1">
    <source>
        <dbReference type="SAM" id="MobiDB-lite"/>
    </source>
</evidence>